<dbReference type="InterPro" id="IPR051095">
    <property type="entry name" value="Dros_DevTransReg"/>
</dbReference>
<name>A0A8S4S3Z5_9NEOP</name>
<dbReference type="CDD" id="cd18315">
    <property type="entry name" value="BTB_POZ_BAB-like"/>
    <property type="match status" value="1"/>
</dbReference>
<feature type="domain" description="BTB" evidence="6">
    <location>
        <begin position="31"/>
        <end position="96"/>
    </location>
</feature>
<dbReference type="Pfam" id="PF04500">
    <property type="entry name" value="FLYWCH"/>
    <property type="match status" value="1"/>
</dbReference>
<dbReference type="EMBL" id="CAKXAJ010025951">
    <property type="protein sequence ID" value="CAH2247033.1"/>
    <property type="molecule type" value="Genomic_DNA"/>
</dbReference>
<evidence type="ECO:0000256" key="2">
    <source>
        <dbReference type="ARBA" id="ARBA00022723"/>
    </source>
</evidence>
<evidence type="ECO:0000256" key="4">
    <source>
        <dbReference type="ARBA" id="ARBA00022833"/>
    </source>
</evidence>
<dbReference type="InterPro" id="IPR000210">
    <property type="entry name" value="BTB/POZ_dom"/>
</dbReference>
<dbReference type="OrthoDB" id="6482909at2759"/>
<evidence type="ECO:0000313" key="7">
    <source>
        <dbReference type="EMBL" id="CAH2247033.1"/>
    </source>
</evidence>
<dbReference type="SUPFAM" id="SSF54695">
    <property type="entry name" value="POZ domain"/>
    <property type="match status" value="1"/>
</dbReference>
<gene>
    <name evidence="7" type="primary">jg23892</name>
    <name evidence="7" type="ORF">PAEG_LOCUS21490</name>
</gene>
<reference evidence="7" key="1">
    <citation type="submission" date="2022-03" db="EMBL/GenBank/DDBJ databases">
        <authorList>
            <person name="Lindestad O."/>
        </authorList>
    </citation>
    <scope>NUCLEOTIDE SEQUENCE</scope>
</reference>
<keyword evidence="3" id="KW-0863">Zinc-finger</keyword>
<dbReference type="GO" id="GO:0006357">
    <property type="term" value="P:regulation of transcription by RNA polymerase II"/>
    <property type="evidence" value="ECO:0007669"/>
    <property type="project" value="TreeGrafter"/>
</dbReference>
<comment type="subcellular location">
    <subcellularLocation>
        <location evidence="1">Nucleus</location>
    </subcellularLocation>
</comment>
<dbReference type="InterPro" id="IPR011333">
    <property type="entry name" value="SKP1/BTB/POZ_sf"/>
</dbReference>
<dbReference type="AlphaFoldDB" id="A0A8S4S3Z5"/>
<comment type="caution">
    <text evidence="7">The sequence shown here is derived from an EMBL/GenBank/DDBJ whole genome shotgun (WGS) entry which is preliminary data.</text>
</comment>
<keyword evidence="8" id="KW-1185">Reference proteome</keyword>
<dbReference type="PANTHER" id="PTHR23110:SF99">
    <property type="entry name" value="BROAD-COMPLEX CORE PROTEIN ISOFORM 6"/>
    <property type="match status" value="1"/>
</dbReference>
<dbReference type="PROSITE" id="PS50097">
    <property type="entry name" value="BTB"/>
    <property type="match status" value="1"/>
</dbReference>
<accession>A0A8S4S3Z5</accession>
<proteinExistence type="predicted"/>
<keyword evidence="4" id="KW-0862">Zinc</keyword>
<evidence type="ECO:0000313" key="8">
    <source>
        <dbReference type="Proteomes" id="UP000838756"/>
    </source>
</evidence>
<dbReference type="Pfam" id="PF00651">
    <property type="entry name" value="BTB"/>
    <property type="match status" value="1"/>
</dbReference>
<evidence type="ECO:0000256" key="3">
    <source>
        <dbReference type="ARBA" id="ARBA00022771"/>
    </source>
</evidence>
<dbReference type="InterPro" id="IPR007588">
    <property type="entry name" value="Znf_FLYWCH"/>
</dbReference>
<evidence type="ECO:0000256" key="5">
    <source>
        <dbReference type="ARBA" id="ARBA00023242"/>
    </source>
</evidence>
<keyword evidence="5" id="KW-0539">Nucleus</keyword>
<protein>
    <submittedName>
        <fullName evidence="7">Jg23892 protein</fullName>
    </submittedName>
</protein>
<evidence type="ECO:0000256" key="1">
    <source>
        <dbReference type="ARBA" id="ARBA00004123"/>
    </source>
</evidence>
<dbReference type="SMART" id="SM00225">
    <property type="entry name" value="BTB"/>
    <property type="match status" value="1"/>
</dbReference>
<keyword evidence="2" id="KW-0479">Metal-binding</keyword>
<dbReference type="Proteomes" id="UP000838756">
    <property type="component" value="Unassembled WGS sequence"/>
</dbReference>
<dbReference type="Gene3D" id="3.30.710.10">
    <property type="entry name" value="Potassium Channel Kv1.1, Chain A"/>
    <property type="match status" value="1"/>
</dbReference>
<evidence type="ECO:0000259" key="6">
    <source>
        <dbReference type="PROSITE" id="PS50097"/>
    </source>
</evidence>
<organism evidence="7 8">
    <name type="scientific">Pararge aegeria aegeria</name>
    <dbReference type="NCBI Taxonomy" id="348720"/>
    <lineage>
        <taxon>Eukaryota</taxon>
        <taxon>Metazoa</taxon>
        <taxon>Ecdysozoa</taxon>
        <taxon>Arthropoda</taxon>
        <taxon>Hexapoda</taxon>
        <taxon>Insecta</taxon>
        <taxon>Pterygota</taxon>
        <taxon>Neoptera</taxon>
        <taxon>Endopterygota</taxon>
        <taxon>Lepidoptera</taxon>
        <taxon>Glossata</taxon>
        <taxon>Ditrysia</taxon>
        <taxon>Papilionoidea</taxon>
        <taxon>Nymphalidae</taxon>
        <taxon>Satyrinae</taxon>
        <taxon>Satyrini</taxon>
        <taxon>Parargina</taxon>
        <taxon>Pararge</taxon>
    </lineage>
</organism>
<sequence length="341" mass="38179">MAQSQFALSWESYRTNICTGFSTFQQNGELVDMTLAADGHFVKVHQVLIALASPYLKQLITSVPSQHPVIFLNNVSHTTLSFILEYIYTGEVRVPAENLSAFMESARGLHIRGLENITDSDNSTTKMDTTTSENNLDSTKVKKKIDPIILPPNAKKIFVNLNRDSPVLVAVPKPVSGPNVEDNITVDYSDRMDDTEQEYAYDNEAGIQVSNTPSTTDETKQLTTTKTANDKLNSNLQFTVSIRGALQAILNRYIYNLHSSQSSGIRRWRCIDYRNKKCSAFVVTQGNVVLNRANPHNHSFHDKKIIDKLEKNAVYSALDDVKDLEDKDESKNILDSSDISL</sequence>
<dbReference type="Gene3D" id="2.20.25.240">
    <property type="match status" value="1"/>
</dbReference>
<dbReference type="PANTHER" id="PTHR23110">
    <property type="entry name" value="BTB DOMAIN TRANSCRIPTION FACTOR"/>
    <property type="match status" value="1"/>
</dbReference>
<dbReference type="GO" id="GO:0008270">
    <property type="term" value="F:zinc ion binding"/>
    <property type="evidence" value="ECO:0007669"/>
    <property type="project" value="UniProtKB-KW"/>
</dbReference>
<dbReference type="GO" id="GO:0005634">
    <property type="term" value="C:nucleus"/>
    <property type="evidence" value="ECO:0007669"/>
    <property type="project" value="UniProtKB-SubCell"/>
</dbReference>